<dbReference type="GO" id="GO:0030515">
    <property type="term" value="F:snoRNA binding"/>
    <property type="evidence" value="ECO:0000318"/>
    <property type="project" value="GO_Central"/>
</dbReference>
<dbReference type="Pfam" id="PF00400">
    <property type="entry name" value="WD40"/>
    <property type="match status" value="5"/>
</dbReference>
<dbReference type="EMBL" id="AMQM01006551">
    <property type="status" value="NOT_ANNOTATED_CDS"/>
    <property type="molecule type" value="Genomic_DNA"/>
</dbReference>
<dbReference type="Proteomes" id="UP000015101">
    <property type="component" value="Unassembled WGS sequence"/>
</dbReference>
<feature type="compositionally biased region" description="Basic residues" evidence="6">
    <location>
        <begin position="1"/>
        <end position="20"/>
    </location>
</feature>
<dbReference type="InterPro" id="IPR020472">
    <property type="entry name" value="WD40_PAC1"/>
</dbReference>
<evidence type="ECO:0000313" key="8">
    <source>
        <dbReference type="EnsemblMetazoa" id="HelroP102358"/>
    </source>
</evidence>
<dbReference type="InParanoid" id="T1ED96"/>
<feature type="region of interest" description="Disordered" evidence="6">
    <location>
        <begin position="1"/>
        <end position="70"/>
    </location>
</feature>
<dbReference type="InterPro" id="IPR019775">
    <property type="entry name" value="WD40_repeat_CS"/>
</dbReference>
<evidence type="ECO:0000256" key="2">
    <source>
        <dbReference type="ARBA" id="ARBA00022574"/>
    </source>
</evidence>
<sequence length="533" mass="59798">MPKVTKKNRDLPKKKKRKIAQKNAEERKKVKKVDLEEILESDDDDSCEGEKVDEDNVSSSSEDENETAAEKRNRLAKLMLEKIKDNLSNEDEDVKSYLKNDVLERSGRLHHNVADKYLVPVESDMKMCTWSKLKVVTCVVVSSNNNWLYSASKDGTIVKWSLPSCTKHQIIKRVNKTRKTTEISETATKPVGHESSVLALALSKDGKYLASGGMDKVIHVWDADTLAHLHTFQGHRSTIMGLCFQQGTHQLFSASKDKSIKIWNLDEMAYVETLFGHEDEVISIDCLSQERALSSGARDGTVRFWKVPEESHLVFRGQQGCCIDCITLIDNHHFVSAADDNSLSLWTMDRKKPVFTVKNAHNNTDDNNNNNLHLVVVNGDCSAAAAAGGSGGDDGEEMSGPEDEKDSGRNIWKMKSAGNGHKIVLKSNNPSEQWISSLAAFKQSDLIVSGSRDGQLRFWKVSSGFKSLERLFTLRLDGFINSLQFSDDGSYLVVGVGQEHRLGRWFKPLKNVKNSICVVELRKRDNQLKRKIT</sequence>
<dbReference type="SUPFAM" id="SSF50978">
    <property type="entry name" value="WD40 repeat-like"/>
    <property type="match status" value="1"/>
</dbReference>
<dbReference type="Gene3D" id="2.130.10.10">
    <property type="entry name" value="YVTN repeat-like/Quinoprotein amine dehydrogenase"/>
    <property type="match status" value="1"/>
</dbReference>
<reference evidence="9" key="1">
    <citation type="submission" date="2012-12" db="EMBL/GenBank/DDBJ databases">
        <authorList>
            <person name="Hellsten U."/>
            <person name="Grimwood J."/>
            <person name="Chapman J.A."/>
            <person name="Shapiro H."/>
            <person name="Aerts A."/>
            <person name="Otillar R.P."/>
            <person name="Terry A.Y."/>
            <person name="Boore J.L."/>
            <person name="Simakov O."/>
            <person name="Marletaz F."/>
            <person name="Cho S.-J."/>
            <person name="Edsinger-Gonzales E."/>
            <person name="Havlak P."/>
            <person name="Kuo D.-H."/>
            <person name="Larsson T."/>
            <person name="Lv J."/>
            <person name="Arendt D."/>
            <person name="Savage R."/>
            <person name="Osoegawa K."/>
            <person name="de Jong P."/>
            <person name="Lindberg D.R."/>
            <person name="Seaver E.C."/>
            <person name="Weisblat D.A."/>
            <person name="Putnam N.H."/>
            <person name="Grigoriev I.V."/>
            <person name="Rokhsar D.S."/>
        </authorList>
    </citation>
    <scope>NUCLEOTIDE SEQUENCE</scope>
</reference>
<dbReference type="CTD" id="20194548"/>
<feature type="repeat" description="WD" evidence="5">
    <location>
        <begin position="190"/>
        <end position="231"/>
    </location>
</feature>
<dbReference type="GeneID" id="20194548"/>
<dbReference type="PROSITE" id="PS50082">
    <property type="entry name" value="WD_REPEATS_2"/>
    <property type="match status" value="4"/>
</dbReference>
<protein>
    <recommendedName>
        <fullName evidence="10">Ribosomal RNA-processing protein 9</fullName>
    </recommendedName>
</protein>
<dbReference type="SMART" id="SM00320">
    <property type="entry name" value="WD40"/>
    <property type="match status" value="7"/>
</dbReference>
<dbReference type="InterPro" id="IPR039241">
    <property type="entry name" value="Rrp9-like"/>
</dbReference>
<evidence type="ECO:0000256" key="1">
    <source>
        <dbReference type="ARBA" id="ARBA00004123"/>
    </source>
</evidence>
<keyword evidence="9" id="KW-1185">Reference proteome</keyword>
<dbReference type="PANTHER" id="PTHR19865:SF0">
    <property type="entry name" value="U3 SMALL NUCLEOLAR RNA-INTERACTING PROTEIN 2"/>
    <property type="match status" value="1"/>
</dbReference>
<evidence type="ECO:0000256" key="6">
    <source>
        <dbReference type="SAM" id="MobiDB-lite"/>
    </source>
</evidence>
<name>T1ED96_HELRO</name>
<dbReference type="GO" id="GO:0032040">
    <property type="term" value="C:small-subunit processome"/>
    <property type="evidence" value="ECO:0000318"/>
    <property type="project" value="GO_Central"/>
</dbReference>
<dbReference type="OrthoDB" id="189968at2759"/>
<accession>T1ED96</accession>
<evidence type="ECO:0000256" key="4">
    <source>
        <dbReference type="ARBA" id="ARBA00023242"/>
    </source>
</evidence>
<dbReference type="FunFam" id="2.130.10.10:FF:000509">
    <property type="entry name" value="U3 small nucleolar RNA-interacting protein"/>
    <property type="match status" value="1"/>
</dbReference>
<dbReference type="PROSITE" id="PS50294">
    <property type="entry name" value="WD_REPEATS_REGION"/>
    <property type="match status" value="3"/>
</dbReference>
<keyword evidence="4" id="KW-0539">Nucleus</keyword>
<dbReference type="eggNOG" id="KOG0299">
    <property type="taxonomic scope" value="Eukaryota"/>
</dbReference>
<dbReference type="InterPro" id="IPR001680">
    <property type="entry name" value="WD40_rpt"/>
</dbReference>
<evidence type="ECO:0000313" key="9">
    <source>
        <dbReference type="Proteomes" id="UP000015101"/>
    </source>
</evidence>
<reference evidence="8" key="3">
    <citation type="submission" date="2015-06" db="UniProtKB">
        <authorList>
            <consortium name="EnsemblMetazoa"/>
        </authorList>
    </citation>
    <scope>IDENTIFICATION</scope>
</reference>
<evidence type="ECO:0000313" key="7">
    <source>
        <dbReference type="EMBL" id="ESN96974.1"/>
    </source>
</evidence>
<dbReference type="FunCoup" id="T1ED96">
    <property type="interactions" value="1321"/>
</dbReference>
<organism evidence="8 9">
    <name type="scientific">Helobdella robusta</name>
    <name type="common">Californian leech</name>
    <dbReference type="NCBI Taxonomy" id="6412"/>
    <lineage>
        <taxon>Eukaryota</taxon>
        <taxon>Metazoa</taxon>
        <taxon>Spiralia</taxon>
        <taxon>Lophotrochozoa</taxon>
        <taxon>Annelida</taxon>
        <taxon>Clitellata</taxon>
        <taxon>Hirudinea</taxon>
        <taxon>Rhynchobdellida</taxon>
        <taxon>Glossiphoniidae</taxon>
        <taxon>Helobdella</taxon>
    </lineage>
</organism>
<evidence type="ECO:0008006" key="10">
    <source>
        <dbReference type="Google" id="ProtNLM"/>
    </source>
</evidence>
<dbReference type="KEGG" id="hro:HELRODRAFT_102358"/>
<dbReference type="EMBL" id="KB097487">
    <property type="protein sequence ID" value="ESN96974.1"/>
    <property type="molecule type" value="Genomic_DNA"/>
</dbReference>
<keyword evidence="2 5" id="KW-0853">WD repeat</keyword>
<dbReference type="PANTHER" id="PTHR19865">
    <property type="entry name" value="U3 SMALL NUCLEOLAR RNA INTERACTING PROTEIN 2"/>
    <property type="match status" value="1"/>
</dbReference>
<dbReference type="InterPro" id="IPR036322">
    <property type="entry name" value="WD40_repeat_dom_sf"/>
</dbReference>
<dbReference type="InterPro" id="IPR015943">
    <property type="entry name" value="WD40/YVTN_repeat-like_dom_sf"/>
</dbReference>
<dbReference type="GO" id="GO:0034511">
    <property type="term" value="F:U3 snoRNA binding"/>
    <property type="evidence" value="ECO:0007669"/>
    <property type="project" value="InterPro"/>
</dbReference>
<dbReference type="OMA" id="MPEQARM"/>
<dbReference type="PROSITE" id="PS00678">
    <property type="entry name" value="WD_REPEATS_1"/>
    <property type="match status" value="2"/>
</dbReference>
<dbReference type="RefSeq" id="XP_009025093.1">
    <property type="nucleotide sequence ID" value="XM_009026845.1"/>
</dbReference>
<comment type="subcellular location">
    <subcellularLocation>
        <location evidence="1">Nucleus</location>
    </subcellularLocation>
</comment>
<dbReference type="STRING" id="6412.T1ED96"/>
<feature type="repeat" description="WD" evidence="5">
    <location>
        <begin position="435"/>
        <end position="469"/>
    </location>
</feature>
<feature type="compositionally biased region" description="Acidic residues" evidence="6">
    <location>
        <begin position="36"/>
        <end position="67"/>
    </location>
</feature>
<proteinExistence type="predicted"/>
<feature type="compositionally biased region" description="Basic and acidic residues" evidence="6">
    <location>
        <begin position="23"/>
        <end position="35"/>
    </location>
</feature>
<reference evidence="7 9" key="2">
    <citation type="journal article" date="2013" name="Nature">
        <title>Insights into bilaterian evolution from three spiralian genomes.</title>
        <authorList>
            <person name="Simakov O."/>
            <person name="Marletaz F."/>
            <person name="Cho S.J."/>
            <person name="Edsinger-Gonzales E."/>
            <person name="Havlak P."/>
            <person name="Hellsten U."/>
            <person name="Kuo D.H."/>
            <person name="Larsson T."/>
            <person name="Lv J."/>
            <person name="Arendt D."/>
            <person name="Savage R."/>
            <person name="Osoegawa K."/>
            <person name="de Jong P."/>
            <person name="Grimwood J."/>
            <person name="Chapman J.A."/>
            <person name="Shapiro H."/>
            <person name="Aerts A."/>
            <person name="Otillar R.P."/>
            <person name="Terry A.Y."/>
            <person name="Boore J.L."/>
            <person name="Grigoriev I.V."/>
            <person name="Lindberg D.R."/>
            <person name="Seaver E.C."/>
            <person name="Weisblat D.A."/>
            <person name="Putnam N.H."/>
            <person name="Rokhsar D.S."/>
        </authorList>
    </citation>
    <scope>NUCLEOTIDE SEQUENCE</scope>
</reference>
<feature type="repeat" description="WD" evidence="5">
    <location>
        <begin position="274"/>
        <end position="315"/>
    </location>
</feature>
<dbReference type="HOGENOM" id="CLU_014017_1_0_1"/>
<dbReference type="AlphaFoldDB" id="T1ED96"/>
<feature type="repeat" description="WD" evidence="5">
    <location>
        <begin position="232"/>
        <end position="273"/>
    </location>
</feature>
<evidence type="ECO:0000256" key="3">
    <source>
        <dbReference type="ARBA" id="ARBA00022737"/>
    </source>
</evidence>
<keyword evidence="3" id="KW-0677">Repeat</keyword>
<dbReference type="CDD" id="cd00200">
    <property type="entry name" value="WD40"/>
    <property type="match status" value="1"/>
</dbReference>
<evidence type="ECO:0000256" key="5">
    <source>
        <dbReference type="PROSITE-ProRule" id="PRU00221"/>
    </source>
</evidence>
<dbReference type="PRINTS" id="PR00320">
    <property type="entry name" value="GPROTEINBRPT"/>
</dbReference>
<feature type="compositionally biased region" description="Acidic residues" evidence="6">
    <location>
        <begin position="393"/>
        <end position="405"/>
    </location>
</feature>
<dbReference type="EnsemblMetazoa" id="HelroT102358">
    <property type="protein sequence ID" value="HelroP102358"/>
    <property type="gene ID" value="HelroG102358"/>
</dbReference>
<gene>
    <name evidence="8" type="primary">20194548</name>
    <name evidence="7" type="ORF">HELRODRAFT_102358</name>
</gene>
<feature type="region of interest" description="Disordered" evidence="6">
    <location>
        <begin position="386"/>
        <end position="409"/>
    </location>
</feature>